<dbReference type="RefSeq" id="WP_092781744.1">
    <property type="nucleotide sequence ID" value="NZ_FOGI01000009.1"/>
</dbReference>
<evidence type="ECO:0000256" key="6">
    <source>
        <dbReference type="ARBA" id="ARBA00022529"/>
    </source>
</evidence>
<comment type="subcellular location">
    <subcellularLocation>
        <location evidence="2">Secreted</location>
    </subcellularLocation>
</comment>
<dbReference type="PROSITE" id="PS51904">
    <property type="entry name" value="GLYCOSYL_HYDROL_F25_2"/>
    <property type="match status" value="1"/>
</dbReference>
<dbReference type="Proteomes" id="UP000199051">
    <property type="component" value="Unassembled WGS sequence"/>
</dbReference>
<evidence type="ECO:0000313" key="15">
    <source>
        <dbReference type="Proteomes" id="UP000199051"/>
    </source>
</evidence>
<evidence type="ECO:0000313" key="14">
    <source>
        <dbReference type="EMBL" id="SES26946.1"/>
    </source>
</evidence>
<dbReference type="GO" id="GO:0042742">
    <property type="term" value="P:defense response to bacterium"/>
    <property type="evidence" value="ECO:0007669"/>
    <property type="project" value="UniProtKB-KW"/>
</dbReference>
<dbReference type="EC" id="3.2.1.17" evidence="4 12"/>
<dbReference type="InterPro" id="IPR008270">
    <property type="entry name" value="Glyco_hydro_25_AS"/>
</dbReference>
<evidence type="ECO:0000256" key="4">
    <source>
        <dbReference type="ARBA" id="ARBA00012732"/>
    </source>
</evidence>
<reference evidence="15" key="1">
    <citation type="submission" date="2016-10" db="EMBL/GenBank/DDBJ databases">
        <authorList>
            <person name="Varghese N."/>
            <person name="Submissions S."/>
        </authorList>
    </citation>
    <scope>NUCLEOTIDE SEQUENCE [LARGE SCALE GENOMIC DNA]</scope>
    <source>
        <strain evidence="15">DSM 44260</strain>
    </source>
</reference>
<evidence type="ECO:0000256" key="5">
    <source>
        <dbReference type="ARBA" id="ARBA00022525"/>
    </source>
</evidence>
<organism evidence="14 15">
    <name type="scientific">Actinokineospora terrae</name>
    <dbReference type="NCBI Taxonomy" id="155974"/>
    <lineage>
        <taxon>Bacteria</taxon>
        <taxon>Bacillati</taxon>
        <taxon>Actinomycetota</taxon>
        <taxon>Actinomycetes</taxon>
        <taxon>Pseudonocardiales</taxon>
        <taxon>Pseudonocardiaceae</taxon>
        <taxon>Actinokineospora</taxon>
    </lineage>
</organism>
<sequence length="263" mass="28694">MSIVLGARSAAAAVLCVAATLVAALPAAAAPVPTDHPLGSQIRVHEPVQRMVAAPPVALATVSGMDVASYQGNVDWNYWWSQGKRFVYVKATEGTGYKNPFFTQQYTGSYTVGMIRGAYHFALPDRSTGAAQATYFATNGGGWSRDGKTLPGVVDLEYNPYGATCYGKTQAAMASWIRDFTTTYRTRTGRDAVIYTSTSWWSQCVGSASFATANPLWVARYSSTVGTLPYNWPYWTFWQYTSSPLDQNYFNGTTDRLRVLANG</sequence>
<name>A0A1H9VYW5_9PSEU</name>
<dbReference type="InterPro" id="IPR018077">
    <property type="entry name" value="Glyco_hydro_fam25_subgr"/>
</dbReference>
<gene>
    <name evidence="14" type="ORF">SAMN04487818_109212</name>
</gene>
<dbReference type="AlphaFoldDB" id="A0A1H9VYW5"/>
<evidence type="ECO:0000256" key="10">
    <source>
        <dbReference type="ARBA" id="ARBA00023295"/>
    </source>
</evidence>
<evidence type="ECO:0000256" key="3">
    <source>
        <dbReference type="ARBA" id="ARBA00010646"/>
    </source>
</evidence>
<keyword evidence="7" id="KW-0081">Bacteriolytic enzyme</keyword>
<evidence type="ECO:0000256" key="7">
    <source>
        <dbReference type="ARBA" id="ARBA00022638"/>
    </source>
</evidence>
<evidence type="ECO:0000256" key="13">
    <source>
        <dbReference type="SAM" id="SignalP"/>
    </source>
</evidence>
<dbReference type="CDD" id="cd06412">
    <property type="entry name" value="GH25_CH-type"/>
    <property type="match status" value="1"/>
</dbReference>
<keyword evidence="5" id="KW-0964">Secreted</keyword>
<dbReference type="STRING" id="155974.SAMN04487818_109212"/>
<feature type="chain" id="PRO_5011617456" description="Lysozyme" evidence="13">
    <location>
        <begin position="30"/>
        <end position="263"/>
    </location>
</feature>
<keyword evidence="10 12" id="KW-0326">Glycosidase</keyword>
<keyword evidence="13" id="KW-0732">Signal</keyword>
<feature type="signal peptide" evidence="13">
    <location>
        <begin position="1"/>
        <end position="29"/>
    </location>
</feature>
<accession>A0A1H9VYW5</accession>
<dbReference type="GO" id="GO:0016998">
    <property type="term" value="P:cell wall macromolecule catabolic process"/>
    <property type="evidence" value="ECO:0007669"/>
    <property type="project" value="InterPro"/>
</dbReference>
<dbReference type="GO" id="GO:0016052">
    <property type="term" value="P:carbohydrate catabolic process"/>
    <property type="evidence" value="ECO:0007669"/>
    <property type="project" value="TreeGrafter"/>
</dbReference>
<evidence type="ECO:0000256" key="8">
    <source>
        <dbReference type="ARBA" id="ARBA00022801"/>
    </source>
</evidence>
<dbReference type="GO" id="GO:0003796">
    <property type="term" value="F:lysozyme activity"/>
    <property type="evidence" value="ECO:0007669"/>
    <property type="project" value="UniProtKB-EC"/>
</dbReference>
<keyword evidence="9" id="KW-1015">Disulfide bond</keyword>
<keyword evidence="8 12" id="KW-0378">Hydrolase</keyword>
<dbReference type="GO" id="GO:0005576">
    <property type="term" value="C:extracellular region"/>
    <property type="evidence" value="ECO:0007669"/>
    <property type="project" value="UniProtKB-SubCell"/>
</dbReference>
<keyword evidence="15" id="KW-1185">Reference proteome</keyword>
<comment type="catalytic activity">
    <reaction evidence="1 12">
        <text>Hydrolysis of (1-&gt;4)-beta-linkages between N-acetylmuramic acid and N-acetyl-D-glucosamine residues in a peptidoglycan and between N-acetyl-D-glucosamine residues in chitodextrins.</text>
        <dbReference type="EC" id="3.2.1.17"/>
    </reaction>
</comment>
<dbReference type="SUPFAM" id="SSF51445">
    <property type="entry name" value="(Trans)glycosidases"/>
    <property type="match status" value="1"/>
</dbReference>
<dbReference type="EMBL" id="FOGI01000009">
    <property type="protein sequence ID" value="SES26946.1"/>
    <property type="molecule type" value="Genomic_DNA"/>
</dbReference>
<evidence type="ECO:0000256" key="9">
    <source>
        <dbReference type="ARBA" id="ARBA00023157"/>
    </source>
</evidence>
<comment type="function">
    <text evidence="11">This enzyme has both lysozyme (acetylmuramidase) and diacetylmuramidase activities.</text>
</comment>
<dbReference type="Pfam" id="PF01183">
    <property type="entry name" value="Glyco_hydro_25"/>
    <property type="match status" value="1"/>
</dbReference>
<dbReference type="FunFam" id="3.20.20.80:FF:000060">
    <property type="entry name" value="Lysozyme M1"/>
    <property type="match status" value="1"/>
</dbReference>
<proteinExistence type="inferred from homology"/>
<comment type="similarity">
    <text evidence="3 12">Belongs to the glycosyl hydrolase 25 family.</text>
</comment>
<evidence type="ECO:0000256" key="1">
    <source>
        <dbReference type="ARBA" id="ARBA00000632"/>
    </source>
</evidence>
<dbReference type="PANTHER" id="PTHR34135">
    <property type="entry name" value="LYSOZYME"/>
    <property type="match status" value="1"/>
</dbReference>
<evidence type="ECO:0000256" key="11">
    <source>
        <dbReference type="ARBA" id="ARBA00055588"/>
    </source>
</evidence>
<evidence type="ECO:0000256" key="12">
    <source>
        <dbReference type="RuleBase" id="RU361176"/>
    </source>
</evidence>
<keyword evidence="6" id="KW-0929">Antimicrobial</keyword>
<dbReference type="InterPro" id="IPR002053">
    <property type="entry name" value="Glyco_hydro_25"/>
</dbReference>
<dbReference type="InterPro" id="IPR017853">
    <property type="entry name" value="GH"/>
</dbReference>
<dbReference type="GO" id="GO:0009253">
    <property type="term" value="P:peptidoglycan catabolic process"/>
    <property type="evidence" value="ECO:0007669"/>
    <property type="project" value="InterPro"/>
</dbReference>
<dbReference type="PROSITE" id="PS00953">
    <property type="entry name" value="GLYCOSYL_HYDROL_F25_1"/>
    <property type="match status" value="1"/>
</dbReference>
<dbReference type="SMART" id="SM00641">
    <property type="entry name" value="Glyco_25"/>
    <property type="match status" value="1"/>
</dbReference>
<dbReference type="Gene3D" id="3.20.20.80">
    <property type="entry name" value="Glycosidases"/>
    <property type="match status" value="1"/>
</dbReference>
<evidence type="ECO:0000256" key="2">
    <source>
        <dbReference type="ARBA" id="ARBA00004613"/>
    </source>
</evidence>
<protein>
    <recommendedName>
        <fullName evidence="4 12">Lysozyme</fullName>
        <ecNumber evidence="4 12">3.2.1.17</ecNumber>
    </recommendedName>
</protein>
<dbReference type="GO" id="GO:0031640">
    <property type="term" value="P:killing of cells of another organism"/>
    <property type="evidence" value="ECO:0007669"/>
    <property type="project" value="UniProtKB-KW"/>
</dbReference>
<dbReference type="PANTHER" id="PTHR34135:SF2">
    <property type="entry name" value="LYSOZYME"/>
    <property type="match status" value="1"/>
</dbReference>